<sequence length="435" mass="52504">MNIKLPFGLRDGVLIDISELTDDERGLKCNCICPHCKDKLIARMGEKKVHHFAHYNLECEYALESSLHIFAKQVLEKKKKIRLPKVIIDFENQVYGRIFEEFYSDMYIDFDQVYLEKRINDIIPDVILVKDNVELLVEIKVTHKVDEEKLDKIKKLNISTIEIDLFDIWNKESDDSYFNKNEVRNIIIHKIDSKEWLYNIKAEERKKELLRLKKLEEERRQERIRQLRLKEELNLEKKKKRIEQLLNIDYQKELREKWDKNIRKDERLLKILKELKLNINSLPNYLNKEIEGEIVFNCDRRLWQTLIFRVFIYKRLSKGKSPRISVQHIVSWVKKKPYPLPLNWELVYLNNMPEYSSHPDLSEVIFNFLEKLVSYGFLEVIDYGGHHYYTWYERIEENLKILPHEYQSDSFIEEDGYLINQDTGEVIGKLSELYK</sequence>
<feature type="coiled-coil region" evidence="1">
    <location>
        <begin position="198"/>
        <end position="248"/>
    </location>
</feature>
<feature type="domain" description="Competence protein CoiA-like N-terminal" evidence="2">
    <location>
        <begin position="30"/>
        <end position="60"/>
    </location>
</feature>
<gene>
    <name evidence="3" type="ORF">SAMN06265827_12817</name>
</gene>
<evidence type="ECO:0000313" key="3">
    <source>
        <dbReference type="EMBL" id="SNY41195.1"/>
    </source>
</evidence>
<accession>A0A285HZP4</accession>
<keyword evidence="1" id="KW-0175">Coiled coil</keyword>
<dbReference type="Proteomes" id="UP000219573">
    <property type="component" value="Unassembled WGS sequence"/>
</dbReference>
<dbReference type="Pfam" id="PF25164">
    <property type="entry name" value="CoiA_N"/>
    <property type="match status" value="1"/>
</dbReference>
<evidence type="ECO:0000313" key="4">
    <source>
        <dbReference type="Proteomes" id="UP000219573"/>
    </source>
</evidence>
<reference evidence="4" key="1">
    <citation type="submission" date="2017-09" db="EMBL/GenBank/DDBJ databases">
        <authorList>
            <person name="Varghese N."/>
            <person name="Submissions S."/>
        </authorList>
    </citation>
    <scope>NUCLEOTIDE SEQUENCE [LARGE SCALE GENOMIC DNA]</scope>
    <source>
        <strain evidence="4">MSL47</strain>
    </source>
</reference>
<evidence type="ECO:0000256" key="1">
    <source>
        <dbReference type="SAM" id="Coils"/>
    </source>
</evidence>
<keyword evidence="4" id="KW-1185">Reference proteome</keyword>
<name>A0A285HZP4_9FIRM</name>
<dbReference type="AlphaFoldDB" id="A0A285HZP4"/>
<organism evidence="3 4">
    <name type="scientific">Orenia metallireducens</name>
    <dbReference type="NCBI Taxonomy" id="1413210"/>
    <lineage>
        <taxon>Bacteria</taxon>
        <taxon>Bacillati</taxon>
        <taxon>Bacillota</taxon>
        <taxon>Clostridia</taxon>
        <taxon>Halanaerobiales</taxon>
        <taxon>Halobacteroidaceae</taxon>
        <taxon>Orenia</taxon>
    </lineage>
</organism>
<proteinExistence type="predicted"/>
<dbReference type="RefSeq" id="WP_097019029.1">
    <property type="nucleotide sequence ID" value="NZ_OBDZ01000028.1"/>
</dbReference>
<protein>
    <submittedName>
        <fullName evidence="3">Competence protein CoiA-like family protein</fullName>
    </submittedName>
</protein>
<evidence type="ECO:0000259" key="2">
    <source>
        <dbReference type="Pfam" id="PF25164"/>
    </source>
</evidence>
<dbReference type="EMBL" id="OBDZ01000028">
    <property type="protein sequence ID" value="SNY41195.1"/>
    <property type="molecule type" value="Genomic_DNA"/>
</dbReference>
<dbReference type="InterPro" id="IPR057253">
    <property type="entry name" value="CoiA-like_N"/>
</dbReference>